<dbReference type="AlphaFoldDB" id="A0A9W4T170"/>
<evidence type="ECO:0000313" key="2">
    <source>
        <dbReference type="Proteomes" id="UP001153678"/>
    </source>
</evidence>
<name>A0A9W4T170_9GLOM</name>
<organism evidence="1 2">
    <name type="scientific">Funneliformis geosporum</name>
    <dbReference type="NCBI Taxonomy" id="1117311"/>
    <lineage>
        <taxon>Eukaryota</taxon>
        <taxon>Fungi</taxon>
        <taxon>Fungi incertae sedis</taxon>
        <taxon>Mucoromycota</taxon>
        <taxon>Glomeromycotina</taxon>
        <taxon>Glomeromycetes</taxon>
        <taxon>Glomerales</taxon>
        <taxon>Glomeraceae</taxon>
        <taxon>Funneliformis</taxon>
    </lineage>
</organism>
<protein>
    <submittedName>
        <fullName evidence="1">5830_t:CDS:1</fullName>
    </submittedName>
</protein>
<feature type="non-terminal residue" evidence="1">
    <location>
        <position position="104"/>
    </location>
</feature>
<gene>
    <name evidence="1" type="ORF">FWILDA_LOCUS13571</name>
</gene>
<keyword evidence="2" id="KW-1185">Reference proteome</keyword>
<dbReference type="Proteomes" id="UP001153678">
    <property type="component" value="Unassembled WGS sequence"/>
</dbReference>
<accession>A0A9W4T170</accession>
<proteinExistence type="predicted"/>
<evidence type="ECO:0000313" key="1">
    <source>
        <dbReference type="EMBL" id="CAI2188421.1"/>
    </source>
</evidence>
<dbReference type="EMBL" id="CAMKVN010005196">
    <property type="protein sequence ID" value="CAI2188421.1"/>
    <property type="molecule type" value="Genomic_DNA"/>
</dbReference>
<reference evidence="1" key="1">
    <citation type="submission" date="2022-08" db="EMBL/GenBank/DDBJ databases">
        <authorList>
            <person name="Kallberg Y."/>
            <person name="Tangrot J."/>
            <person name="Rosling A."/>
        </authorList>
    </citation>
    <scope>NUCLEOTIDE SEQUENCE</scope>
    <source>
        <strain evidence="1">Wild A</strain>
    </source>
</reference>
<comment type="caution">
    <text evidence="1">The sequence shown here is derived from an EMBL/GenBank/DDBJ whole genome shotgun (WGS) entry which is preliminary data.</text>
</comment>
<sequence length="104" mass="12261">KQKQCHGCEDLKTRLIDTQAMLLDAHKQIIDLLTKNKWSDIDLRAYLQSKISDTLFRIHKEHAGNILYFSNTDAWYIDFGDQQIDNLPYITPEIIVEKEYTFTI</sequence>